<dbReference type="Proteomes" id="UP000199140">
    <property type="component" value="Unassembled WGS sequence"/>
</dbReference>
<name>A0AAE8HRN6_9HYPH</name>
<dbReference type="Pfam" id="PF06282">
    <property type="entry name" value="DUF1036"/>
    <property type="match status" value="1"/>
</dbReference>
<dbReference type="EMBL" id="CP015367">
    <property type="protein sequence ID" value="APT34402.1"/>
    <property type="molecule type" value="Genomic_DNA"/>
</dbReference>
<evidence type="ECO:0000313" key="4">
    <source>
        <dbReference type="Proteomes" id="UP000199140"/>
    </source>
</evidence>
<dbReference type="Proteomes" id="UP000185487">
    <property type="component" value="Chromosome"/>
</dbReference>
<dbReference type="InterPro" id="IPR009380">
    <property type="entry name" value="DUF1036"/>
</dbReference>
<keyword evidence="3" id="KW-1185">Reference proteome</keyword>
<dbReference type="RefSeq" id="WP_075381519.1">
    <property type="nucleotide sequence ID" value="NZ_CP015367.1"/>
</dbReference>
<accession>A0AAE8HRN6</accession>
<gene>
    <name evidence="1" type="ORF">MCBMB27_05111</name>
    <name evidence="2" type="ORF">SAMN05192567_109171</name>
</gene>
<evidence type="ECO:0000313" key="2">
    <source>
        <dbReference type="EMBL" id="SFG88759.1"/>
    </source>
</evidence>
<evidence type="ECO:0000313" key="1">
    <source>
        <dbReference type="EMBL" id="APT34402.1"/>
    </source>
</evidence>
<dbReference type="KEGG" id="mphy:MCBMB27_05111"/>
<proteinExistence type="predicted"/>
<reference evidence="1 3" key="1">
    <citation type="submission" date="2016-04" db="EMBL/GenBank/DDBJ databases">
        <title>Complete genome sequencing and analysis of CBMB27, Methylobacterium phyllosphaerae isolated from leaf tissues of rice (Oryza sativa L.).</title>
        <authorList>
            <person name="Lee Y."/>
            <person name="Hwangbo K."/>
            <person name="Chung H."/>
            <person name="Yoo J."/>
            <person name="Kim K.Y."/>
            <person name="Sa T.M."/>
            <person name="Um Y."/>
            <person name="Madhaiyan M."/>
        </authorList>
    </citation>
    <scope>NUCLEOTIDE SEQUENCE [LARGE SCALE GENOMIC DNA]</scope>
    <source>
        <strain evidence="1 3">CBMB27</strain>
    </source>
</reference>
<sequence>MSTTAASSSSTRSRVSAAQLLPAVTVLGLALLGASPARADLRLCNQTASKVGISLGYRDPQGWVTEGWWDLAPKACETLLKGALAARFYYVFAVDYTRGGEWSGRSLMCTRDSEFTIRGIEDCLARGYDRNGFFEVDTGEQKSWTIQLTDPNRAEAPAKP</sequence>
<evidence type="ECO:0000313" key="3">
    <source>
        <dbReference type="Proteomes" id="UP000185487"/>
    </source>
</evidence>
<dbReference type="EMBL" id="FOPK01000009">
    <property type="protein sequence ID" value="SFG88759.1"/>
    <property type="molecule type" value="Genomic_DNA"/>
</dbReference>
<protein>
    <submittedName>
        <fullName evidence="1">Clustering-based subsystem</fullName>
    </submittedName>
    <submittedName>
        <fullName evidence="2">Uncharacterized membrane protein</fullName>
    </submittedName>
</protein>
<dbReference type="GeneID" id="96605138"/>
<dbReference type="AlphaFoldDB" id="A0AAE8HRN6"/>
<organism evidence="2 4">
    <name type="scientific">Methylobacterium phyllosphaerae</name>
    <dbReference type="NCBI Taxonomy" id="418223"/>
    <lineage>
        <taxon>Bacteria</taxon>
        <taxon>Pseudomonadati</taxon>
        <taxon>Pseudomonadota</taxon>
        <taxon>Alphaproteobacteria</taxon>
        <taxon>Hyphomicrobiales</taxon>
        <taxon>Methylobacteriaceae</taxon>
        <taxon>Methylobacterium</taxon>
    </lineage>
</organism>
<reference evidence="2 4" key="2">
    <citation type="submission" date="2016-10" db="EMBL/GenBank/DDBJ databases">
        <authorList>
            <person name="Varghese N."/>
            <person name="Submissions S."/>
        </authorList>
    </citation>
    <scope>NUCLEOTIDE SEQUENCE [LARGE SCALE GENOMIC DNA]</scope>
    <source>
        <strain evidence="2 4">CBMB27</strain>
    </source>
</reference>